<dbReference type="Proteomes" id="UP000573499">
    <property type="component" value="Unassembled WGS sequence"/>
</dbReference>
<name>A0A7W2FDR8_9BURK</name>
<evidence type="ECO:0000313" key="1">
    <source>
        <dbReference type="EMBL" id="MBA5689860.1"/>
    </source>
</evidence>
<reference evidence="1 2" key="1">
    <citation type="submission" date="2020-07" db="EMBL/GenBank/DDBJ databases">
        <title>Novel species isolated from subtropical streams in China.</title>
        <authorList>
            <person name="Lu H."/>
        </authorList>
    </citation>
    <scope>NUCLEOTIDE SEQUENCE [LARGE SCALE GENOMIC DNA]</scope>
    <source>
        <strain evidence="1 2">LX47W</strain>
    </source>
</reference>
<keyword evidence="2" id="KW-1185">Reference proteome</keyword>
<dbReference type="EMBL" id="JACEZU010000013">
    <property type="protein sequence ID" value="MBA5689860.1"/>
    <property type="molecule type" value="Genomic_DNA"/>
</dbReference>
<dbReference type="AlphaFoldDB" id="A0A7W2FDR8"/>
<gene>
    <name evidence="1" type="ORF">H3H39_22685</name>
</gene>
<evidence type="ECO:0008006" key="3">
    <source>
        <dbReference type="Google" id="ProtNLM"/>
    </source>
</evidence>
<sequence length="109" mass="11761">MRKFGVRVALVEPSFTKTNLDLNAPQARAMIAAYDAGRSVALQAIQKKNVEKAPTPDAVVSTIVDAAQGTWRMRHTPNSEASLLAKLRRFMPSGPVGSGIRNVRPCLSS</sequence>
<accession>A0A7W2FDR8</accession>
<proteinExistence type="predicted"/>
<evidence type="ECO:0000313" key="2">
    <source>
        <dbReference type="Proteomes" id="UP000573499"/>
    </source>
</evidence>
<organism evidence="1 2">
    <name type="scientific">Rugamonas apoptosis</name>
    <dbReference type="NCBI Taxonomy" id="2758570"/>
    <lineage>
        <taxon>Bacteria</taxon>
        <taxon>Pseudomonadati</taxon>
        <taxon>Pseudomonadota</taxon>
        <taxon>Betaproteobacteria</taxon>
        <taxon>Burkholderiales</taxon>
        <taxon>Oxalobacteraceae</taxon>
        <taxon>Telluria group</taxon>
        <taxon>Rugamonas</taxon>
    </lineage>
</organism>
<comment type="caution">
    <text evidence="1">The sequence shown here is derived from an EMBL/GenBank/DDBJ whole genome shotgun (WGS) entry which is preliminary data.</text>
</comment>
<protein>
    <recommendedName>
        <fullName evidence="3">Short chain dehydrogenase</fullName>
    </recommendedName>
</protein>